<name>D3HJS6_LEGLN</name>
<dbReference type="AlphaFoldDB" id="D3HJS6"/>
<dbReference type="Proteomes" id="UP000001060">
    <property type="component" value="Chromosome"/>
</dbReference>
<keyword evidence="2" id="KW-1185">Reference proteome</keyword>
<dbReference type="KEGG" id="llo:LLO_4060"/>
<gene>
    <name evidence="1" type="ordered locus">LLO_4060</name>
</gene>
<dbReference type="EMBL" id="FN650140">
    <property type="protein sequence ID" value="CBJ12673.1"/>
    <property type="molecule type" value="Genomic_DNA"/>
</dbReference>
<evidence type="ECO:0000313" key="1">
    <source>
        <dbReference type="EMBL" id="CBJ12673.1"/>
    </source>
</evidence>
<accession>D3HJS6</accession>
<proteinExistence type="predicted"/>
<protein>
    <submittedName>
        <fullName evidence="1">Uncharacterized protein</fullName>
    </submittedName>
</protein>
<reference evidence="1 2" key="1">
    <citation type="journal article" date="2010" name="PLoS Genet.">
        <title>Analysis of the Legionella longbeachae genome and transcriptome uncovers unique strategies to cause Legionnaires' disease.</title>
        <authorList>
            <person name="Cazalet C."/>
            <person name="Gomez-Valero L."/>
            <person name="Rusniok C."/>
            <person name="Lomma M."/>
            <person name="Dervins-Ravault D."/>
            <person name="Newton H."/>
            <person name="Sansom F."/>
            <person name="Jarraud S."/>
            <person name="Zidane N."/>
            <person name="Ma L."/>
            <person name="Bouchier C."/>
            <person name="Etienne J."/>
            <person name="Hartland E."/>
            <person name="Buchrieser C."/>
        </authorList>
    </citation>
    <scope>NUCLEOTIDE SEQUENCE [LARGE SCALE GENOMIC DNA]</scope>
    <source>
        <strain evidence="1 2">NSW150</strain>
    </source>
</reference>
<evidence type="ECO:0000313" key="2">
    <source>
        <dbReference type="Proteomes" id="UP000001060"/>
    </source>
</evidence>
<dbReference type="STRING" id="661367.LLO_4060"/>
<dbReference type="HOGENOM" id="CLU_3081312_0_0_6"/>
<organism evidence="1 2">
    <name type="scientific">Legionella longbeachae serogroup 1 (strain NSW150)</name>
    <dbReference type="NCBI Taxonomy" id="661367"/>
    <lineage>
        <taxon>Bacteria</taxon>
        <taxon>Pseudomonadati</taxon>
        <taxon>Pseudomonadota</taxon>
        <taxon>Gammaproteobacteria</taxon>
        <taxon>Legionellales</taxon>
        <taxon>Legionellaceae</taxon>
        <taxon>Legionella</taxon>
    </lineage>
</organism>
<sequence length="52" mass="6135">MDKAERLSPLIITSTTIKIRAALKKFSIEILEQFFLMNYRYGVLRLFLFPVV</sequence>